<gene>
    <name evidence="2" type="ORF">E5986_00575</name>
</gene>
<proteinExistence type="predicted"/>
<feature type="transmembrane region" description="Helical" evidence="1">
    <location>
        <begin position="181"/>
        <end position="207"/>
    </location>
</feature>
<name>A0A4S4G8W4_9ACTN</name>
<feature type="transmembrane region" description="Helical" evidence="1">
    <location>
        <begin position="120"/>
        <end position="141"/>
    </location>
</feature>
<protein>
    <submittedName>
        <fullName evidence="2">Uncharacterized protein</fullName>
    </submittedName>
</protein>
<evidence type="ECO:0000313" key="2">
    <source>
        <dbReference type="EMBL" id="THG38826.1"/>
    </source>
</evidence>
<dbReference type="AlphaFoldDB" id="A0A4S4G8W4"/>
<comment type="caution">
    <text evidence="2">The sequence shown here is derived from an EMBL/GenBank/DDBJ whole genome shotgun (WGS) entry which is preliminary data.</text>
</comment>
<evidence type="ECO:0000256" key="1">
    <source>
        <dbReference type="SAM" id="Phobius"/>
    </source>
</evidence>
<organism evidence="2 3">
    <name type="scientific">Adlercreutzia caecimuris</name>
    <dbReference type="NCBI Taxonomy" id="671266"/>
    <lineage>
        <taxon>Bacteria</taxon>
        <taxon>Bacillati</taxon>
        <taxon>Actinomycetota</taxon>
        <taxon>Coriobacteriia</taxon>
        <taxon>Eggerthellales</taxon>
        <taxon>Eggerthellaceae</taxon>
        <taxon>Adlercreutzia</taxon>
    </lineage>
</organism>
<dbReference type="RefSeq" id="WP_016309310.1">
    <property type="nucleotide sequence ID" value="NZ_CAJTBT010000006.1"/>
</dbReference>
<keyword evidence="1" id="KW-0472">Membrane</keyword>
<feature type="transmembrane region" description="Helical" evidence="1">
    <location>
        <begin position="262"/>
        <end position="283"/>
    </location>
</feature>
<dbReference type="Proteomes" id="UP000308978">
    <property type="component" value="Unassembled WGS sequence"/>
</dbReference>
<sequence>MRRLLKMELRKAIANPYFIVALGIGLFLCCAEAVEVMGRDSFFQYLDEMAAGEGDVFISPASYSCFISWMSVGGDTVWCSIFYQTAPLLAVAPFGWSLASERRSGYVGQIYTRTRRRQYLVAKAVAAFAAGGTVVVVPQLVNLALVATTAPAIAPEVFDVITTGIYHDNLWASWFYEAPGIYVAAYCMLDFVLCGAWAAFVLLLGCLTVNRVAVLTIPYVAIYAVQFLNERIFLALGGIRGFQLSLFENLRAYTTQYVQNGWIIAGEVLLLAGACLLLMRVGCRRDEQ</sequence>
<evidence type="ECO:0000313" key="3">
    <source>
        <dbReference type="Proteomes" id="UP000308978"/>
    </source>
</evidence>
<keyword evidence="1" id="KW-1133">Transmembrane helix</keyword>
<keyword evidence="1" id="KW-0812">Transmembrane</keyword>
<accession>A0A4S4G8W4</accession>
<feature type="transmembrane region" description="Helical" evidence="1">
    <location>
        <begin position="81"/>
        <end position="99"/>
    </location>
</feature>
<dbReference type="GeneID" id="82190649"/>
<dbReference type="EMBL" id="SSTJ01000001">
    <property type="protein sequence ID" value="THG38826.1"/>
    <property type="molecule type" value="Genomic_DNA"/>
</dbReference>
<reference evidence="2 3" key="1">
    <citation type="submission" date="2019-04" db="EMBL/GenBank/DDBJ databases">
        <title>Microbes associate with the intestines of laboratory mice.</title>
        <authorList>
            <person name="Navarre W."/>
            <person name="Wong E."/>
            <person name="Huang K.C."/>
            <person name="Tropini C."/>
            <person name="Ng K."/>
            <person name="Yu B."/>
        </authorList>
    </citation>
    <scope>NUCLEOTIDE SEQUENCE [LARGE SCALE GENOMIC DNA]</scope>
    <source>
        <strain evidence="2 3">NM80_B27</strain>
    </source>
</reference>